<proteinExistence type="predicted"/>
<feature type="domain" description="HTH psq-type" evidence="2">
    <location>
        <begin position="15"/>
        <end position="55"/>
    </location>
</feature>
<dbReference type="InterPro" id="IPR007889">
    <property type="entry name" value="HTH_Psq"/>
</dbReference>
<dbReference type="Proteomes" id="UP001148838">
    <property type="component" value="Unassembled WGS sequence"/>
</dbReference>
<evidence type="ECO:0000313" key="4">
    <source>
        <dbReference type="Proteomes" id="UP001148838"/>
    </source>
</evidence>
<reference evidence="3 4" key="1">
    <citation type="journal article" date="2022" name="Allergy">
        <title>Genome assembly and annotation of Periplaneta americana reveal a comprehensive cockroach allergen profile.</title>
        <authorList>
            <person name="Wang L."/>
            <person name="Xiong Q."/>
            <person name="Saelim N."/>
            <person name="Wang L."/>
            <person name="Nong W."/>
            <person name="Wan A.T."/>
            <person name="Shi M."/>
            <person name="Liu X."/>
            <person name="Cao Q."/>
            <person name="Hui J.H.L."/>
            <person name="Sookrung N."/>
            <person name="Leung T.F."/>
            <person name="Tungtrongchitr A."/>
            <person name="Tsui S.K.W."/>
        </authorList>
    </citation>
    <scope>NUCLEOTIDE SEQUENCE [LARGE SCALE GENOMIC DNA]</scope>
    <source>
        <strain evidence="3">PWHHKU_190912</strain>
    </source>
</reference>
<accession>A0ABQ8SQG7</accession>
<gene>
    <name evidence="3" type="ORF">ANN_19072</name>
</gene>
<keyword evidence="4" id="KW-1185">Reference proteome</keyword>
<dbReference type="Pfam" id="PF05225">
    <property type="entry name" value="HTH_psq"/>
    <property type="match status" value="1"/>
</dbReference>
<dbReference type="EMBL" id="JAJSOF020000023">
    <property type="protein sequence ID" value="KAJ4436439.1"/>
    <property type="molecule type" value="Genomic_DNA"/>
</dbReference>
<dbReference type="Gene3D" id="1.10.10.60">
    <property type="entry name" value="Homeodomain-like"/>
    <property type="match status" value="1"/>
</dbReference>
<comment type="caution">
    <text evidence="3">The sequence shown here is derived from an EMBL/GenBank/DDBJ whole genome shotgun (WGS) entry which is preliminary data.</text>
</comment>
<name>A0ABQ8SQG7_PERAM</name>
<evidence type="ECO:0000259" key="2">
    <source>
        <dbReference type="Pfam" id="PF05225"/>
    </source>
</evidence>
<organism evidence="3 4">
    <name type="scientific">Periplaneta americana</name>
    <name type="common">American cockroach</name>
    <name type="synonym">Blatta americana</name>
    <dbReference type="NCBI Taxonomy" id="6978"/>
    <lineage>
        <taxon>Eukaryota</taxon>
        <taxon>Metazoa</taxon>
        <taxon>Ecdysozoa</taxon>
        <taxon>Arthropoda</taxon>
        <taxon>Hexapoda</taxon>
        <taxon>Insecta</taxon>
        <taxon>Pterygota</taxon>
        <taxon>Neoptera</taxon>
        <taxon>Polyneoptera</taxon>
        <taxon>Dictyoptera</taxon>
        <taxon>Blattodea</taxon>
        <taxon>Blattoidea</taxon>
        <taxon>Blattidae</taxon>
        <taxon>Blattinae</taxon>
        <taxon>Periplaneta</taxon>
    </lineage>
</organism>
<dbReference type="InterPro" id="IPR009057">
    <property type="entry name" value="Homeodomain-like_sf"/>
</dbReference>
<evidence type="ECO:0000256" key="1">
    <source>
        <dbReference type="ARBA" id="ARBA00004123"/>
    </source>
</evidence>
<protein>
    <recommendedName>
        <fullName evidence="2">HTH psq-type domain-containing protein</fullName>
    </recommendedName>
</protein>
<evidence type="ECO:0000313" key="3">
    <source>
        <dbReference type="EMBL" id="KAJ4436439.1"/>
    </source>
</evidence>
<dbReference type="SUPFAM" id="SSF46689">
    <property type="entry name" value="Homeodomain-like"/>
    <property type="match status" value="1"/>
</dbReference>
<comment type="subcellular location">
    <subcellularLocation>
        <location evidence="1">Nucleus</location>
    </subcellularLocation>
</comment>
<sequence length="269" mass="30666">MTPNRKRKTEIGTFKEEDMRAAVMLVEEGMSLRKAAKTKGVAYQTLYRYVKKKKEQSNENRPVRMCPKYNSRQVLSSDLEKDLVDYLLTCSAMCYGLTSMDCRKLSYELAVRNQLNYPESWNINKRADGTRIFNLDETGCSTVQTPQNIIAGKGVKQSHYNAAADSWLMRNPGKTVSIYEVASLIGQAHERAFSPSNIIPGFRKTGIYLFDRNVFSDADYLVSAVTDREICLSSNSEVTDELKKMATATLDKFLLNYQIRTVIQLHKFM</sequence>